<dbReference type="InterPro" id="IPR004117">
    <property type="entry name" value="7tm6_olfct_rcpt"/>
</dbReference>
<evidence type="ECO:0000256" key="3">
    <source>
        <dbReference type="ARBA" id="ARBA00022606"/>
    </source>
</evidence>
<dbReference type="EnsemblMetazoa" id="CPIJ004155-RA">
    <property type="protein sequence ID" value="CPIJ004155-PA"/>
    <property type="gene ID" value="CPIJ004155"/>
</dbReference>
<keyword evidence="7" id="KW-0472">Membrane</keyword>
<keyword evidence="6" id="KW-1133">Transmembrane helix</keyword>
<evidence type="ECO:0000256" key="7">
    <source>
        <dbReference type="ARBA" id="ARBA00023136"/>
    </source>
</evidence>
<reference evidence="10" key="1">
    <citation type="submission" date="2020-05" db="UniProtKB">
        <authorList>
            <consortium name="EnsemblMetazoa"/>
        </authorList>
    </citation>
    <scope>IDENTIFICATION</scope>
    <source>
        <strain evidence="10">JHB</strain>
    </source>
</reference>
<keyword evidence="3" id="KW-0716">Sensory transduction</keyword>
<dbReference type="AlphaFoldDB" id="A0A1S4JB06"/>
<dbReference type="GO" id="GO:0007165">
    <property type="term" value="P:signal transduction"/>
    <property type="evidence" value="ECO:0007669"/>
    <property type="project" value="UniProtKB-KW"/>
</dbReference>
<dbReference type="OrthoDB" id="6604226at2759"/>
<evidence type="ECO:0000256" key="5">
    <source>
        <dbReference type="ARBA" id="ARBA00022725"/>
    </source>
</evidence>
<protein>
    <submittedName>
        <fullName evidence="10">Uncharacterized protein</fullName>
    </submittedName>
</protein>
<comment type="subcellular location">
    <subcellularLocation>
        <location evidence="1">Cell membrane</location>
        <topology evidence="1">Multi-pass membrane protein</topology>
    </subcellularLocation>
</comment>
<keyword evidence="11" id="KW-1185">Reference proteome</keyword>
<dbReference type="Proteomes" id="UP000002320">
    <property type="component" value="Unassembled WGS sequence"/>
</dbReference>
<keyword evidence="2" id="KW-1003">Cell membrane</keyword>
<evidence type="ECO:0000256" key="2">
    <source>
        <dbReference type="ARBA" id="ARBA00022475"/>
    </source>
</evidence>
<accession>A0A1S4JB06</accession>
<organism evidence="10 11">
    <name type="scientific">Culex quinquefasciatus</name>
    <name type="common">Southern house mosquito</name>
    <name type="synonym">Culex pungens</name>
    <dbReference type="NCBI Taxonomy" id="7176"/>
    <lineage>
        <taxon>Eukaryota</taxon>
        <taxon>Metazoa</taxon>
        <taxon>Ecdysozoa</taxon>
        <taxon>Arthropoda</taxon>
        <taxon>Hexapoda</taxon>
        <taxon>Insecta</taxon>
        <taxon>Pterygota</taxon>
        <taxon>Neoptera</taxon>
        <taxon>Endopterygota</taxon>
        <taxon>Diptera</taxon>
        <taxon>Nematocera</taxon>
        <taxon>Culicoidea</taxon>
        <taxon>Culicidae</taxon>
        <taxon>Culicinae</taxon>
        <taxon>Culicini</taxon>
        <taxon>Culex</taxon>
        <taxon>Culex</taxon>
    </lineage>
</organism>
<name>A0A1S4JB06_CULQU</name>
<keyword evidence="4" id="KW-0812">Transmembrane</keyword>
<dbReference type="GO" id="GO:0004984">
    <property type="term" value="F:olfactory receptor activity"/>
    <property type="evidence" value="ECO:0007669"/>
    <property type="project" value="InterPro"/>
</dbReference>
<dbReference type="VEuPathDB" id="VectorBase:CQUJHB020265"/>
<dbReference type="VEuPathDB" id="VectorBase:CPIJ004155"/>
<dbReference type="GO" id="GO:0005886">
    <property type="term" value="C:plasma membrane"/>
    <property type="evidence" value="ECO:0007669"/>
    <property type="project" value="UniProtKB-SubCell"/>
</dbReference>
<dbReference type="InParanoid" id="A0A1S4JB06"/>
<keyword evidence="9" id="KW-0807">Transducer</keyword>
<evidence type="ECO:0000256" key="1">
    <source>
        <dbReference type="ARBA" id="ARBA00004651"/>
    </source>
</evidence>
<evidence type="ECO:0000256" key="9">
    <source>
        <dbReference type="ARBA" id="ARBA00023224"/>
    </source>
</evidence>
<keyword evidence="5" id="KW-0552">Olfaction</keyword>
<evidence type="ECO:0000313" key="10">
    <source>
        <dbReference type="EnsemblMetazoa" id="CPIJ004155-PA"/>
    </source>
</evidence>
<dbReference type="Pfam" id="PF02949">
    <property type="entry name" value="7tm_6"/>
    <property type="match status" value="1"/>
</dbReference>
<evidence type="ECO:0000313" key="11">
    <source>
        <dbReference type="Proteomes" id="UP000002320"/>
    </source>
</evidence>
<dbReference type="PANTHER" id="PTHR21137:SF35">
    <property type="entry name" value="ODORANT RECEPTOR 19A-RELATED"/>
    <property type="match status" value="1"/>
</dbReference>
<dbReference type="GO" id="GO:0005549">
    <property type="term" value="F:odorant binding"/>
    <property type="evidence" value="ECO:0007669"/>
    <property type="project" value="InterPro"/>
</dbReference>
<sequence length="299" mass="35139">MRLDLIVFVLSTIPFTLQMKLIPVFGKVTTKSNCKLHGKINPITYNFAKKHSYTVKEIRFLKWDQKMHILQLSCDGAKSSVFFIMFFFFASILNQMPLIVELFATPISCIIDFSAHYFWALCVNSNQVFLLLNLWTQPSNYLNAMYKPSPMQTFYGDPRLLRQWIKEMETRIARIPSVTETKKLNIEQLLKLSGEHSNIDYSLFNVIVLFWLSLIETFGYSYLGSQLMEEVNGVGKAIYDMPWYEHSQELQRYYRLMLQRVQRPTRITGVFLPWNWVPSEIVNSSYSYNLVLKDALKRL</sequence>
<proteinExistence type="predicted"/>
<evidence type="ECO:0000256" key="4">
    <source>
        <dbReference type="ARBA" id="ARBA00022692"/>
    </source>
</evidence>
<evidence type="ECO:0000256" key="8">
    <source>
        <dbReference type="ARBA" id="ARBA00023170"/>
    </source>
</evidence>
<dbReference type="PANTHER" id="PTHR21137">
    <property type="entry name" value="ODORANT RECEPTOR"/>
    <property type="match status" value="1"/>
</dbReference>
<evidence type="ECO:0000256" key="6">
    <source>
        <dbReference type="ARBA" id="ARBA00022989"/>
    </source>
</evidence>
<keyword evidence="8" id="KW-0675">Receptor</keyword>